<comment type="caution">
    <text evidence="1">The sequence shown here is derived from an EMBL/GenBank/DDBJ whole genome shotgun (WGS) entry which is preliminary data.</text>
</comment>
<accession>W2YKX6</accession>
<organism evidence="1 2">
    <name type="scientific">Phytophthora nicotianae P10297</name>
    <dbReference type="NCBI Taxonomy" id="1317064"/>
    <lineage>
        <taxon>Eukaryota</taxon>
        <taxon>Sar</taxon>
        <taxon>Stramenopiles</taxon>
        <taxon>Oomycota</taxon>
        <taxon>Peronosporomycetes</taxon>
        <taxon>Peronosporales</taxon>
        <taxon>Peronosporaceae</taxon>
        <taxon>Phytophthora</taxon>
    </lineage>
</organism>
<dbReference type="Proteomes" id="UP000018948">
    <property type="component" value="Unassembled WGS sequence"/>
</dbReference>
<sequence length="30" mass="3470">MLHQYASTSCSRERICRFTDSLSSTYSPNQ</sequence>
<gene>
    <name evidence="1" type="ORF">F442_16450</name>
</gene>
<evidence type="ECO:0000313" key="2">
    <source>
        <dbReference type="Proteomes" id="UP000018948"/>
    </source>
</evidence>
<dbReference type="AlphaFoldDB" id="W2YKX6"/>
<name>W2YKX6_PHYNI</name>
<protein>
    <submittedName>
        <fullName evidence="1">Uncharacterized protein</fullName>
    </submittedName>
</protein>
<reference evidence="1 2" key="1">
    <citation type="submission" date="2013-11" db="EMBL/GenBank/DDBJ databases">
        <title>The Genome Sequence of Phytophthora parasitica P10297.</title>
        <authorList>
            <consortium name="The Broad Institute Genomics Platform"/>
            <person name="Russ C."/>
            <person name="Tyler B."/>
            <person name="Panabieres F."/>
            <person name="Shan W."/>
            <person name="Tripathy S."/>
            <person name="Grunwald N."/>
            <person name="Machado M."/>
            <person name="Johnson C.S."/>
            <person name="Walker B."/>
            <person name="Young S.K."/>
            <person name="Zeng Q."/>
            <person name="Gargeya S."/>
            <person name="Fitzgerald M."/>
            <person name="Haas B."/>
            <person name="Abouelleil A."/>
            <person name="Allen A.W."/>
            <person name="Alvarado L."/>
            <person name="Arachchi H.M."/>
            <person name="Berlin A.M."/>
            <person name="Chapman S.B."/>
            <person name="Gainer-Dewar J."/>
            <person name="Goldberg J."/>
            <person name="Griggs A."/>
            <person name="Gujja S."/>
            <person name="Hansen M."/>
            <person name="Howarth C."/>
            <person name="Imamovic A."/>
            <person name="Ireland A."/>
            <person name="Larimer J."/>
            <person name="McCowan C."/>
            <person name="Murphy C."/>
            <person name="Pearson M."/>
            <person name="Poon T.W."/>
            <person name="Priest M."/>
            <person name="Roberts A."/>
            <person name="Saif S."/>
            <person name="Shea T."/>
            <person name="Sisk P."/>
            <person name="Sykes S."/>
            <person name="Wortman J."/>
            <person name="Nusbaum C."/>
            <person name="Birren B."/>
        </authorList>
    </citation>
    <scope>NUCLEOTIDE SEQUENCE [LARGE SCALE GENOMIC DNA]</scope>
    <source>
        <strain evidence="1 2">P10297</strain>
    </source>
</reference>
<proteinExistence type="predicted"/>
<dbReference type="EMBL" id="ANIY01003464">
    <property type="protein sequence ID" value="ETP35323.1"/>
    <property type="molecule type" value="Genomic_DNA"/>
</dbReference>
<evidence type="ECO:0000313" key="1">
    <source>
        <dbReference type="EMBL" id="ETP35323.1"/>
    </source>
</evidence>